<protein>
    <submittedName>
        <fullName evidence="7">Uncharacterized protein</fullName>
    </submittedName>
</protein>
<accession>A0A8S1LVV6</accession>
<keyword evidence="4" id="KW-0206">Cytoskeleton</keyword>
<feature type="coiled-coil region" evidence="5">
    <location>
        <begin position="2015"/>
        <end position="2145"/>
    </location>
</feature>
<feature type="coiled-coil region" evidence="5">
    <location>
        <begin position="839"/>
        <end position="870"/>
    </location>
</feature>
<feature type="compositionally biased region" description="Polar residues" evidence="6">
    <location>
        <begin position="1479"/>
        <end position="1499"/>
    </location>
</feature>
<feature type="compositionally biased region" description="Basic and acidic residues" evidence="6">
    <location>
        <begin position="4414"/>
        <end position="4423"/>
    </location>
</feature>
<feature type="coiled-coil region" evidence="5">
    <location>
        <begin position="2879"/>
        <end position="3009"/>
    </location>
</feature>
<evidence type="ECO:0000313" key="8">
    <source>
        <dbReference type="Proteomes" id="UP000688137"/>
    </source>
</evidence>
<proteinExistence type="predicted"/>
<feature type="coiled-coil region" evidence="5">
    <location>
        <begin position="740"/>
        <end position="815"/>
    </location>
</feature>
<comment type="subcellular location">
    <subcellularLocation>
        <location evidence="1">Cytoplasm</location>
        <location evidence="1">Cytoskeleton</location>
    </subcellularLocation>
</comment>
<sequence length="4501" mass="532069">MYFLWKSLSNIGFKIPITSKLNQYEFKCQIIICLKHKSYINQQVRRSENAAVNSIMYQCYSQFLVIVAIITIRYQYKINLNFEMRGRSIQNPQPFQMRSPQRAVSPIIQVVPQAPQQQALSDSLISMKMEKVLMGFEIQRLNCVLLELDRKRNAMKNTIQQHQEREQVLLLEVQSQKQEINELQQKEKLAREKLNSFLRQASQQENQNKDQSNKLEEIRKLQEENKLLESKLSYLLSLNQLENKQEGTSIKKVEQPSFSKNEQLPEHLQNALSNLQNGISQYRNGNLIQNKYANALTMLAELINSHNNLLQKLDKDQDDYEVEIQQIQIYLTSLNQDIEALKRYETPKAVRRILNNQSPLQARSQSPSLSSEEVFSKIMTHIEHLQLDPHNVPTIIKQISLLNSLVRLKNEDLKLIGNNNKLRGSPVRYSVERSNGSIRVLTPIKYISPIRVSPTRHHTYNTNISVPQRVSIIHPNISDSIQTQQRPGIADSFPQQSKEEFQNALSQFRDNQDRLYQLEQEKLSFQEQIQYWKQKFEEEIEKNNQNLSPESIEQKLLKEIKKNQELFSEILLLKQEIQKLQKQVDFEQEKLHDQAIKSIEQQSQQEKKCQNLEIMQQQLDQQNKEQEKQIQDLIRQLQVNDEEKIKLKNQLQKQEESLPQQPIENLKIQLCEPILIEKNKQQDQQQNEIDILKNKNIELQEKIIKIQDELNNMNSQQRVQIQNPINQQGMQTDSEKILKISQLEQENQKLKTQIKDVEQQRQTDLKEFQDMIGNGVQEQKVVALMKDKQDLQKQIRDQQNQIDQLQQKQILLQADLLSKTKELQTYDAQNQQQANISQDEQQTDLINQLQKQLQQAKQQYQELLETAQQNITPNGLKEKVLQQQTTIHDQQDQIVNLQSELEKELPKLQGQLTQVQQELLAAQNDAQLQAKRYQDLLAKKQPENQQNDDKLEISQVEAQQLKQQNQELQNALQNLESEKKQSALELQKLQQAKDEIDSLQREKNLAEQLQNILQEQVKDLQNQITDFKKKEENLKLEIKNYKDNQSELIGNNQQVDAQKIKDQLQEQQQQGQEKQDQGQIQAENVEALKDLIQKLNFEKEQNQRELDQLSNYKQENEDLRKQKLELQNQVLEKQNQINKLQDNKIQTENVENQNLKFQTDPEKNLKISQLTQENQQLKNQITQIEDQKKEDLKQFQNMIGNGVNEQQIVDLFRQKQDLQSEIRQLQNQLDKVQQESIYLQEQLAEKNKQIIELHQTLPQDEQKLIIIENQKEIEQLKTQLNKTKQQYQELLEIQSQNLTPNGQKEKLLQNAKQIHELEQLLLEKQQEIETQIPQLQGQLKEFQQKYADSQNEAQLLNDRYQNLLSQKPLDVPEQREENQVLAELKEKNKSQEEQIKQLILDQKQSQTNQTSMSEEISDLGRQNNLLQQQLQLTEQQLNQIQHDLNEQRSLIQQKDEEILKLKNELIETNGDFWKQEYQKLQNQQEGQPPSNQVPQQGKIQQDDEKNANEVINTLQSQLTILQQQGNDYQQIQQENEQLKQSKLQLQNELLNAQNTLNQLFSGQLPQKADNNLQLDPTKALQISQLQQENQQLKKQIIDIEAERKEDLKNFENIVGTGPDGKQIVSLISEKQSLQQKLRNLENQIDQLQQSQIILQSQLLEKNQQLMDLYDEQNQQNANIKLQQLQAQIDLLQKQLEKSKQQYQELLEIQSQAVTPNGQKEEILQKTQLIHQQEEEIQTLQHQIEQNLPQMIGKLEEAQLKLKQAEEEANLWKNKHQMLLDNRPNIQQAIIDKQSIKELNLEQAQQAVQDLLIKQEQNEQQQQGSQKKIIEQETQLQQLQDEKDNLQREKNLLQEQNQIVQQQNDQQKQQIEELKNQNLENRQQILELRNQLEQENAEFWKTEYQKLANKHGEDIPIQFPSQKQVGPQSQQKDEGNQTEVIQDLKKQNELLQTQLEDQNELQKENDELKAIKLQLQDQLLQVQKQLQEVLSEQVPKQIASSNSIQFQTDPQKALQISQLQQTNQALNQQIEELQQQRKDDLQKFQDMIGNGVNEQQIVNLMSEKQQLQADLRMLQSKLDQIQQEQLALQSQLTQKTKQLIDIHDDIKQDEQIQQQQQLLNENELLKKQLEKVKSQYQELLELQSQNLTPNGLQEKLLQQTKQIHDLEEQNHIQQHQIETEIPQLVGELTETKQRLKDAITDAQLWNDKYHDLLDHKQSTQPQHKEEDIAQMTKEEAQQALSDLQQQYQNSLLKQKQAQDNGEELKQQLIKAQDNIDNQQRDIKLLKEEKDIAEKQNISLQNQMNDLKLKDQENRQQILELRNQLEQENAEFWKTEYQKLANKHGEDIPIQFPSQKQVGPQSQQKDEGNQTEVIQDLKKQNELLQTQLEDQNELQKENDELKAIKLQLQDQLLQVQKQLQEVLSEQVPKQIASSSSIQFQTDPQKALQISQLQQTNQALNQQIEELQQQRKDDLQKFQDMIGNGVNEQQIVNLMSEKQQLQADLRMLQSKLDQIQQEQLALQSQLTQKTKQLIDIHDDIKQDEQIQQQQQLLNENELLKKQLEKVKNQYQELLELQSQNLTPNGLQEKLLQQTKQIHDLEEQNHIQQHQIETEIPQLVGELTETKQRLKDAITDAQLWNDKYHDLLDHKQSTQPQHKEEDIAQMTKEEAQQALSDLQQQYQNSLLKQKQAQDNGEELKQQLIKAQDNIDNQQRDIKLLKEEKDIAEKQNISLQNQMNDLKLKDQENRQQILELRNQLEQENAEFWKTEYQKLANKHGEDIPIQFPSQKQVGPQSQQKDEGNQTEVIQDLKKQNELLQTQLEDQNELQKENDELKAIKLQLQDQLLQVQKQLQEVLSEQVPKQIASSSSIQFQTDPQKALQISQLQQTNQALNQQIEELQQQRKDDLQKFQDMIGNGVNEQQIVNLMSEKQQLQADLRMLQSKLDQIQQEQLALQSQLTQKTKQLIDIHDDIKQDEQIQQQQQLLNENELLKKQLEKVKNQYQELLELQSQNLTPNGLQEKLLQQTKQIHDLEEQNHIQQHQIETEIPQLVGELTETKQRLKDAITDAQLWNDKYHDLLDHKQSTQPQHKEEDIAQMTKEEAQQALSDLQQQYQNSLLKQKQAQDNGEELKQQLIKAQDNIDNQQRDIKLLKEEKDIAEKQNISLQNQMNDLKLKDQENRQQILELRNQLEQENAEFWKTEYQKLANKHGEDIPIQFPSQKQVGPQSQQKDEGNQTEVIQDLKKQNELLQTQLEDQNELQKENDELKAIKLQLQDQLLQVQKQLQEVLSEQVPKQIASSSSIQFQTDPQKALQISQLQQTNQALNQQIEELQQQRKDDLQKFQDMIGNGVNEQQIVNLMSEKQQLQADLRMLQSKLDQIQQEQLALQSQLTQKTKQLIDIHDDIKQDEQIQQQQQLLNENELLKKQLEKVKNQYQELLELQSQNLTPNGLQEKLLQQTKQIHDLEEQNHIQQHQIETEIPQLVGELTETKQRLKDAITDAQLWNDKYHQLLGDHQQASPQQIKDLEEKLTEAQNEAQREKEKYNNLFQEQYQQLSPSSAQAKLLQAINQINELKAQLEAYENTRIKNLIEKEPSQEIEKLQEDLLNYQKQVEMQDKLNEIQQQQIEFLKTQLSQREQKQQMKQDQEDEETQQSLRDQNIILQAQLAQKQKELDNAQTVLIQNQQIIDEYKQEQLKSEFWKKQYTELMSQQAPADQQKQILKQKESQLTQEIKQPQSSNNDNLQEQINNLQIERTSLQQQLIQVQGKLNLVSQNLENIDSPQQGQESQGQIQKLNREIQELQQRNQNLIEQMKSALSGDDQGQKLAQLIEKNNQLSLNNSKLIIDLDVNQKELLKQQGQNQVLIEKVKDLSDPSVTENAKLRVSDLQRQIDLIGQQVDFWKQKYQQVLNEYSQQLSPTSVQRKMLEQAQYIHQQEEALLMLQQTTDQTKLDNENQINQLKIENKMLNDENLNLKKRIQEQENQSQQISRQYIQSQDQNDKQISFWKEKYQEALQALHKDPQKVQDIIQQQEESAQNIQPDKDWQPILKQQDLSSEIIDKLRSENQTFQGEVTFYKKRVYELEQQQQKPDPSQQDTIQSQQYQISQLDRDLQKALQTSAYWEQKYNDVVQQSINKEVGQRGDAQNTASYWRQKFDQAEQSRQQLMQVIQEKEEQIEQHMQSFQSILKDELKEELTKIRNQERQKIELQLQQNQPYNESNLIQKLKEQHEIEKQQLIQEFLRRIDQLLQSNVQKYPEGENWKELILRYEKQRQNELYELRQHLEILQRSQIQTKDIEFYAERRAYENAINELKNRIQQDDPQELYDTIEYQRKVILDLEDQVVFLQNERTNLEMHIMQLNQQIDQLKDNISRYQMQSDNRKRQRAEVLEAIDEMKRERARERESYKSPHRQMRQSQNRSSWDRYPKDYLRPSNIQQPSQFQEHSSPMQRIPFQQSQFVSPQQENRDIVLKLQELDEVKHKYQNALNNILQLEAQVIEKLQQDDIQIE</sequence>
<feature type="coiled-coil region" evidence="5">
    <location>
        <begin position="563"/>
        <end position="716"/>
    </location>
</feature>
<feature type="compositionally biased region" description="Polar residues" evidence="6">
    <location>
        <begin position="2350"/>
        <end position="2361"/>
    </location>
</feature>
<feature type="region of interest" description="Disordered" evidence="6">
    <location>
        <begin position="4392"/>
        <end position="4440"/>
    </location>
</feature>
<feature type="coiled-coil region" evidence="5">
    <location>
        <begin position="2447"/>
        <end position="2577"/>
    </location>
</feature>
<gene>
    <name evidence="7" type="ORF">PPRIM_AZ9-3.1.T0440194</name>
</gene>
<feature type="compositionally biased region" description="Polar residues" evidence="6">
    <location>
        <begin position="4426"/>
        <end position="4440"/>
    </location>
</feature>
<feature type="coiled-coil region" evidence="5">
    <location>
        <begin position="3089"/>
        <end position="3205"/>
    </location>
</feature>
<feature type="region of interest" description="Disordered" evidence="6">
    <location>
        <begin position="2780"/>
        <end position="2800"/>
    </location>
</feature>
<evidence type="ECO:0000256" key="4">
    <source>
        <dbReference type="ARBA" id="ARBA00023212"/>
    </source>
</evidence>
<feature type="coiled-coil region" evidence="5">
    <location>
        <begin position="145"/>
        <end position="238"/>
    </location>
</feature>
<comment type="caution">
    <text evidence="7">The sequence shown here is derived from an EMBL/GenBank/DDBJ whole genome shotgun (WGS) entry which is preliminary data.</text>
</comment>
<evidence type="ECO:0000256" key="6">
    <source>
        <dbReference type="SAM" id="MobiDB-lite"/>
    </source>
</evidence>
<reference evidence="7" key="1">
    <citation type="submission" date="2021-01" db="EMBL/GenBank/DDBJ databases">
        <authorList>
            <consortium name="Genoscope - CEA"/>
            <person name="William W."/>
        </authorList>
    </citation>
    <scope>NUCLEOTIDE SEQUENCE</scope>
</reference>
<dbReference type="OMA" id="WESERRA"/>
<feature type="coiled-coil region" evidence="5">
    <location>
        <begin position="2225"/>
        <end position="2341"/>
    </location>
</feature>
<keyword evidence="3 5" id="KW-0175">Coiled coil</keyword>
<feature type="region of interest" description="Disordered" evidence="6">
    <location>
        <begin position="3711"/>
        <end position="3737"/>
    </location>
</feature>
<evidence type="ECO:0000313" key="7">
    <source>
        <dbReference type="EMBL" id="CAD8069723.1"/>
    </source>
</evidence>
<feature type="compositionally biased region" description="Polar residues" evidence="6">
    <location>
        <begin position="3214"/>
        <end position="3225"/>
    </location>
</feature>
<feature type="coiled-coil region" evidence="5">
    <location>
        <begin position="1940"/>
        <end position="1991"/>
    </location>
</feature>
<feature type="compositionally biased region" description="Polar residues" evidence="6">
    <location>
        <begin position="1918"/>
        <end position="1929"/>
    </location>
</feature>
<dbReference type="PANTHER" id="PTHR18861">
    <property type="entry name" value="ELKS/RAB6-INTERACTING/CAST PROTEIN"/>
    <property type="match status" value="1"/>
</dbReference>
<dbReference type="Proteomes" id="UP000688137">
    <property type="component" value="Unassembled WGS sequence"/>
</dbReference>
<evidence type="ECO:0000256" key="5">
    <source>
        <dbReference type="SAM" id="Coils"/>
    </source>
</evidence>
<feature type="coiled-coil region" evidence="5">
    <location>
        <begin position="3236"/>
        <end position="3287"/>
    </location>
</feature>
<feature type="coiled-coil region" evidence="5">
    <location>
        <begin position="4149"/>
        <end position="4206"/>
    </location>
</feature>
<organism evidence="7 8">
    <name type="scientific">Paramecium primaurelia</name>
    <dbReference type="NCBI Taxonomy" id="5886"/>
    <lineage>
        <taxon>Eukaryota</taxon>
        <taxon>Sar</taxon>
        <taxon>Alveolata</taxon>
        <taxon>Ciliophora</taxon>
        <taxon>Intramacronucleata</taxon>
        <taxon>Oligohymenophorea</taxon>
        <taxon>Peniculida</taxon>
        <taxon>Parameciidae</taxon>
        <taxon>Paramecium</taxon>
    </lineage>
</organism>
<name>A0A8S1LVV6_PARPR</name>
<keyword evidence="2" id="KW-0963">Cytoplasm</keyword>
<evidence type="ECO:0000256" key="2">
    <source>
        <dbReference type="ARBA" id="ARBA00022490"/>
    </source>
</evidence>
<feature type="region of interest" description="Disordered" evidence="6">
    <location>
        <begin position="3212"/>
        <end position="3232"/>
    </location>
</feature>
<feature type="region of interest" description="Disordered" evidence="6">
    <location>
        <begin position="1479"/>
        <end position="1504"/>
    </location>
</feature>
<feature type="region of interest" description="Disordered" evidence="6">
    <location>
        <begin position="1916"/>
        <end position="1938"/>
    </location>
</feature>
<feature type="compositionally biased region" description="Polar residues" evidence="6">
    <location>
        <begin position="2782"/>
        <end position="2793"/>
    </location>
</feature>
<feature type="coiled-coil region" evidence="5">
    <location>
        <begin position="2657"/>
        <end position="2773"/>
    </location>
</feature>
<dbReference type="PANTHER" id="PTHR18861:SF0">
    <property type="entry name" value="BRUCHPILOT, ISOFORM J"/>
    <property type="match status" value="1"/>
</dbReference>
<feature type="region of interest" description="Disordered" evidence="6">
    <location>
        <begin position="2348"/>
        <end position="2369"/>
    </location>
</feature>
<evidence type="ECO:0000256" key="3">
    <source>
        <dbReference type="ARBA" id="ARBA00023054"/>
    </source>
</evidence>
<feature type="coiled-coil region" evidence="5">
    <location>
        <begin position="3945"/>
        <end position="3993"/>
    </location>
</feature>
<keyword evidence="8" id="KW-1185">Reference proteome</keyword>
<feature type="coiled-coil region" evidence="5">
    <location>
        <begin position="2372"/>
        <end position="2423"/>
    </location>
</feature>
<feature type="coiled-coil region" evidence="5">
    <location>
        <begin position="898"/>
        <end position="1297"/>
    </location>
</feature>
<evidence type="ECO:0000256" key="1">
    <source>
        <dbReference type="ARBA" id="ARBA00004245"/>
    </source>
</evidence>
<feature type="coiled-coil region" evidence="5">
    <location>
        <begin position="3311"/>
        <end position="3441"/>
    </location>
</feature>
<dbReference type="GO" id="GO:0005856">
    <property type="term" value="C:cytoskeleton"/>
    <property type="evidence" value="ECO:0007669"/>
    <property type="project" value="UniProtKB-SubCell"/>
</dbReference>
<dbReference type="EMBL" id="CAJJDM010000044">
    <property type="protein sequence ID" value="CAD8069723.1"/>
    <property type="molecule type" value="Genomic_DNA"/>
</dbReference>
<feature type="coiled-coil region" evidence="5">
    <location>
        <begin position="2804"/>
        <end position="2855"/>
    </location>
</feature>
<feature type="coiled-coil region" evidence="5">
    <location>
        <begin position="1582"/>
        <end position="1909"/>
    </location>
</feature>
<feature type="coiled-coil region" evidence="5">
    <location>
        <begin position="4465"/>
        <end position="4495"/>
    </location>
</feature>